<evidence type="ECO:0000313" key="2">
    <source>
        <dbReference type="Proteomes" id="UP000282818"/>
    </source>
</evidence>
<protein>
    <submittedName>
        <fullName evidence="1">Uncharacterized protein</fullName>
    </submittedName>
</protein>
<accession>A0A437Q6E0</accession>
<dbReference type="RefSeq" id="WP_127694865.1">
    <property type="nucleotide sequence ID" value="NZ_SACQ01000006.1"/>
</dbReference>
<comment type="caution">
    <text evidence="1">The sequence shown here is derived from an EMBL/GenBank/DDBJ whole genome shotgun (WGS) entry which is preliminary data.</text>
</comment>
<dbReference type="EMBL" id="SACQ01000006">
    <property type="protein sequence ID" value="RVU30080.1"/>
    <property type="molecule type" value="Genomic_DNA"/>
</dbReference>
<sequence length="148" mass="16299">MQSQARTSSSETAILIGGNQADKNHLALALAPAGVELVNQQALASNFMQAILEQDPDLLLMLLPASDCMQHLALDQLARLGRIKGFPTLCFLSATPTPEFVRRIWIAGVDVCIDYNYPAHALKAAELMGYINCAQRHFYQSELQQRSL</sequence>
<keyword evidence="2" id="KW-1185">Reference proteome</keyword>
<evidence type="ECO:0000313" key="1">
    <source>
        <dbReference type="EMBL" id="RVU30080.1"/>
    </source>
</evidence>
<name>A0A437Q6E0_9GAMM</name>
<dbReference type="AlphaFoldDB" id="A0A437Q6E0"/>
<gene>
    <name evidence="1" type="ORF">EOE65_13600</name>
</gene>
<organism evidence="1 2">
    <name type="scientific">Neptunomonas marina</name>
    <dbReference type="NCBI Taxonomy" id="1815562"/>
    <lineage>
        <taxon>Bacteria</taxon>
        <taxon>Pseudomonadati</taxon>
        <taxon>Pseudomonadota</taxon>
        <taxon>Gammaproteobacteria</taxon>
        <taxon>Oceanospirillales</taxon>
        <taxon>Oceanospirillaceae</taxon>
        <taxon>Neptunomonas</taxon>
    </lineage>
</organism>
<proteinExistence type="predicted"/>
<dbReference type="Proteomes" id="UP000282818">
    <property type="component" value="Unassembled WGS sequence"/>
</dbReference>
<reference evidence="1 2" key="1">
    <citation type="submission" date="2019-01" db="EMBL/GenBank/DDBJ databases">
        <authorList>
            <person name="Chen W.-M."/>
        </authorList>
    </citation>
    <scope>NUCLEOTIDE SEQUENCE [LARGE SCALE GENOMIC DNA]</scope>
    <source>
        <strain evidence="1 2">HPM-16</strain>
    </source>
</reference>